<dbReference type="Pfam" id="PF13560">
    <property type="entry name" value="HTH_31"/>
    <property type="match status" value="1"/>
</dbReference>
<feature type="domain" description="HTH cro/C1-type" evidence="1">
    <location>
        <begin position="41"/>
        <end position="93"/>
    </location>
</feature>
<organism evidence="2 3">
    <name type="scientific">Leptonema illini DSM 21528</name>
    <dbReference type="NCBI Taxonomy" id="929563"/>
    <lineage>
        <taxon>Bacteria</taxon>
        <taxon>Pseudomonadati</taxon>
        <taxon>Spirochaetota</taxon>
        <taxon>Spirochaetia</taxon>
        <taxon>Leptospirales</taxon>
        <taxon>Leptospiraceae</taxon>
        <taxon>Leptonema</taxon>
    </lineage>
</organism>
<keyword evidence="3" id="KW-1185">Reference proteome</keyword>
<dbReference type="GO" id="GO:0003677">
    <property type="term" value="F:DNA binding"/>
    <property type="evidence" value="ECO:0007669"/>
    <property type="project" value="InterPro"/>
</dbReference>
<dbReference type="InterPro" id="IPR010982">
    <property type="entry name" value="Lambda_DNA-bd_dom_sf"/>
</dbReference>
<gene>
    <name evidence="2" type="ORF">Lepil_0721</name>
</gene>
<dbReference type="SUPFAM" id="SSF47413">
    <property type="entry name" value="lambda repressor-like DNA-binding domains"/>
    <property type="match status" value="1"/>
</dbReference>
<name>H2CDB8_9LEPT</name>
<dbReference type="Proteomes" id="UP000005737">
    <property type="component" value="Unassembled WGS sequence"/>
</dbReference>
<dbReference type="InterPro" id="IPR001387">
    <property type="entry name" value="Cro/C1-type_HTH"/>
</dbReference>
<evidence type="ECO:0000259" key="1">
    <source>
        <dbReference type="PROSITE" id="PS50943"/>
    </source>
</evidence>
<dbReference type="AlphaFoldDB" id="H2CDB8"/>
<dbReference type="STRING" id="183.GCA_002009735_00834"/>
<evidence type="ECO:0000313" key="3">
    <source>
        <dbReference type="Proteomes" id="UP000005737"/>
    </source>
</evidence>
<accession>H2CDB8</accession>
<dbReference type="SMART" id="SM00530">
    <property type="entry name" value="HTH_XRE"/>
    <property type="match status" value="1"/>
</dbReference>
<dbReference type="HOGENOM" id="CLU_1967830_0_0_12"/>
<dbReference type="CDD" id="cd00093">
    <property type="entry name" value="HTH_XRE"/>
    <property type="match status" value="1"/>
</dbReference>
<protein>
    <submittedName>
        <fullName evidence="2">Helix-turn-helix domain protein</fullName>
    </submittedName>
</protein>
<dbReference type="PROSITE" id="PS50943">
    <property type="entry name" value="HTH_CROC1"/>
    <property type="match status" value="1"/>
</dbReference>
<evidence type="ECO:0000313" key="2">
    <source>
        <dbReference type="EMBL" id="EHQ05422.1"/>
    </source>
</evidence>
<proteinExistence type="predicted"/>
<sequence length="127" mass="14388">MKRGYRSVREMVRSLSDDPGFQEEVERTIEERALGRMLGVLRNAAGLTQAEMADKMQCTQGRISKLEMAALRSIRIGDLVDYARALDLNLCISFERRSGGRGKQGVEESNLSIRIPDSLEKRMRKVL</sequence>
<dbReference type="Gene3D" id="1.10.260.40">
    <property type="entry name" value="lambda repressor-like DNA-binding domains"/>
    <property type="match status" value="1"/>
</dbReference>
<dbReference type="EMBL" id="JH597773">
    <property type="protein sequence ID" value="EHQ05422.1"/>
    <property type="molecule type" value="Genomic_DNA"/>
</dbReference>
<reference evidence="2 3" key="1">
    <citation type="submission" date="2011-10" db="EMBL/GenBank/DDBJ databases">
        <title>The Improved High-Quality Draft genome of Leptonema illini DSM 21528.</title>
        <authorList>
            <consortium name="US DOE Joint Genome Institute (JGI-PGF)"/>
            <person name="Lucas S."/>
            <person name="Copeland A."/>
            <person name="Lapidus A."/>
            <person name="Glavina del Rio T."/>
            <person name="Dalin E."/>
            <person name="Tice H."/>
            <person name="Bruce D."/>
            <person name="Goodwin L."/>
            <person name="Pitluck S."/>
            <person name="Peters L."/>
            <person name="Mikhailova N."/>
            <person name="Held B."/>
            <person name="Kyrpides N."/>
            <person name="Mavromatis K."/>
            <person name="Ivanova N."/>
            <person name="Markowitz V."/>
            <person name="Cheng J.-F."/>
            <person name="Hugenholtz P."/>
            <person name="Woyke T."/>
            <person name="Wu D."/>
            <person name="Gronow S."/>
            <person name="Wellnitz S."/>
            <person name="Brambilla E.-M."/>
            <person name="Klenk H.-P."/>
            <person name="Eisen J.A."/>
        </authorList>
    </citation>
    <scope>NUCLEOTIDE SEQUENCE [LARGE SCALE GENOMIC DNA]</scope>
    <source>
        <strain evidence="2 3">DSM 21528</strain>
    </source>
</reference>